<protein>
    <recommendedName>
        <fullName evidence="10">Plasma membrane fusion protein PRM1</fullName>
    </recommendedName>
</protein>
<comment type="subcellular location">
    <subcellularLocation>
        <location evidence="2 10">Cell membrane</location>
        <topology evidence="2 10">Multi-pass membrane protein</topology>
    </subcellularLocation>
</comment>
<keyword evidence="13" id="KW-1185">Reference proteome</keyword>
<feature type="transmembrane region" description="Helical" evidence="10">
    <location>
        <begin position="608"/>
        <end position="630"/>
    </location>
</feature>
<keyword evidence="8 10" id="KW-0472">Membrane</keyword>
<feature type="compositionally biased region" description="Polar residues" evidence="11">
    <location>
        <begin position="711"/>
        <end position="727"/>
    </location>
</feature>
<evidence type="ECO:0000256" key="7">
    <source>
        <dbReference type="ARBA" id="ARBA00022989"/>
    </source>
</evidence>
<feature type="region of interest" description="Disordered" evidence="11">
    <location>
        <begin position="657"/>
        <end position="735"/>
    </location>
</feature>
<evidence type="ECO:0000256" key="2">
    <source>
        <dbReference type="ARBA" id="ARBA00004651"/>
    </source>
</evidence>
<evidence type="ECO:0000256" key="8">
    <source>
        <dbReference type="ARBA" id="ARBA00023136"/>
    </source>
</evidence>
<evidence type="ECO:0000313" key="13">
    <source>
        <dbReference type="Proteomes" id="UP000799640"/>
    </source>
</evidence>
<dbReference type="Proteomes" id="UP000799640">
    <property type="component" value="Unassembled WGS sequence"/>
</dbReference>
<keyword evidence="6 10" id="KW-0184">Conjugation</keyword>
<dbReference type="InterPro" id="IPR026777">
    <property type="entry name" value="PRM1"/>
</dbReference>
<accession>A0A6G1IA86</accession>
<comment type="caution">
    <text evidence="10">Lacks conserved residue(s) required for the propagation of feature annotation.</text>
</comment>
<evidence type="ECO:0000256" key="6">
    <source>
        <dbReference type="ARBA" id="ARBA00022971"/>
    </source>
</evidence>
<comment type="function">
    <text evidence="1 10">Involved in cell fusion during mating by stabilizing the plasma membrane fusion event.</text>
</comment>
<feature type="transmembrane region" description="Helical" evidence="10">
    <location>
        <begin position="410"/>
        <end position="431"/>
    </location>
</feature>
<feature type="transmembrane region" description="Helical" evidence="10">
    <location>
        <begin position="325"/>
        <end position="345"/>
    </location>
</feature>
<evidence type="ECO:0000313" key="12">
    <source>
        <dbReference type="EMBL" id="KAF2405026.1"/>
    </source>
</evidence>
<gene>
    <name evidence="12" type="ORF">EJ06DRAFT_9766</name>
</gene>
<organism evidence="12 13">
    <name type="scientific">Trichodelitschia bisporula</name>
    <dbReference type="NCBI Taxonomy" id="703511"/>
    <lineage>
        <taxon>Eukaryota</taxon>
        <taxon>Fungi</taxon>
        <taxon>Dikarya</taxon>
        <taxon>Ascomycota</taxon>
        <taxon>Pezizomycotina</taxon>
        <taxon>Dothideomycetes</taxon>
        <taxon>Dothideomycetes incertae sedis</taxon>
        <taxon>Phaeotrichales</taxon>
        <taxon>Phaeotrichaceae</taxon>
        <taxon>Trichodelitschia</taxon>
    </lineage>
</organism>
<dbReference type="AlphaFoldDB" id="A0A6G1IA86"/>
<evidence type="ECO:0000256" key="3">
    <source>
        <dbReference type="ARBA" id="ARBA00010780"/>
    </source>
</evidence>
<dbReference type="PANTHER" id="PTHR31030">
    <property type="entry name" value="PLASMA MEMBRANE FUSION PROTEIN PRM1"/>
    <property type="match status" value="1"/>
</dbReference>
<dbReference type="PANTHER" id="PTHR31030:SF1">
    <property type="entry name" value="PLASMA MEMBRANE FUSION PROTEIN PRM1"/>
    <property type="match status" value="1"/>
</dbReference>
<feature type="region of interest" description="Disordered" evidence="11">
    <location>
        <begin position="1"/>
        <end position="39"/>
    </location>
</feature>
<evidence type="ECO:0000256" key="4">
    <source>
        <dbReference type="ARBA" id="ARBA00022475"/>
    </source>
</evidence>
<reference evidence="12" key="1">
    <citation type="journal article" date="2020" name="Stud. Mycol.">
        <title>101 Dothideomycetes genomes: a test case for predicting lifestyles and emergence of pathogens.</title>
        <authorList>
            <person name="Haridas S."/>
            <person name="Albert R."/>
            <person name="Binder M."/>
            <person name="Bloem J."/>
            <person name="Labutti K."/>
            <person name="Salamov A."/>
            <person name="Andreopoulos B."/>
            <person name="Baker S."/>
            <person name="Barry K."/>
            <person name="Bills G."/>
            <person name="Bluhm B."/>
            <person name="Cannon C."/>
            <person name="Castanera R."/>
            <person name="Culley D."/>
            <person name="Daum C."/>
            <person name="Ezra D."/>
            <person name="Gonzalez J."/>
            <person name="Henrissat B."/>
            <person name="Kuo A."/>
            <person name="Liang C."/>
            <person name="Lipzen A."/>
            <person name="Lutzoni F."/>
            <person name="Magnuson J."/>
            <person name="Mondo S."/>
            <person name="Nolan M."/>
            <person name="Ohm R."/>
            <person name="Pangilinan J."/>
            <person name="Park H.-J."/>
            <person name="Ramirez L."/>
            <person name="Alfaro M."/>
            <person name="Sun H."/>
            <person name="Tritt A."/>
            <person name="Yoshinaga Y."/>
            <person name="Zwiers L.-H."/>
            <person name="Turgeon B."/>
            <person name="Goodwin S."/>
            <person name="Spatafora J."/>
            <person name="Crous P."/>
            <person name="Grigoriev I."/>
        </authorList>
    </citation>
    <scope>NUCLEOTIDE SEQUENCE</scope>
    <source>
        <strain evidence="12">CBS 262.69</strain>
    </source>
</reference>
<evidence type="ECO:0000256" key="11">
    <source>
        <dbReference type="SAM" id="MobiDB-lite"/>
    </source>
</evidence>
<dbReference type="GO" id="GO:0005886">
    <property type="term" value="C:plasma membrane"/>
    <property type="evidence" value="ECO:0007669"/>
    <property type="project" value="UniProtKB-SubCell"/>
</dbReference>
<comment type="similarity">
    <text evidence="3 10">Belongs to the PRM1 family.</text>
</comment>
<feature type="transmembrane region" description="Helical" evidence="10">
    <location>
        <begin position="59"/>
        <end position="79"/>
    </location>
</feature>
<sequence>MAFVENRQQTLSAMPPPSSAGDHEMRDYYAGQDAPRPSPNQAPYLTPYLGLRARLSQVWINRWTILLLLVLVRTLLAIASTDNQLKSARREALSACTNVEKVGSAMASMPHYMSQGVNKMTATGITRAVNGLESVTELMVTGVEEIVVFYIGMLTNTYLCLTTFAVTGSLSSTLEGLQKAQDGLNNAIGTITSDISSTADTLQQGLNGLTSGVNTFTGGSLPKVDFSKPINELKNLKLPTDVTGDLQKLNSSMPTFVQVKNATETVIRFPFDELKKLINSTIGGYQFNTSVLPVPQKEALSFCSDNNGINDFFDGLLHVSHVARIVFIVVLLTLAIAICLPMAWLEIRRWRSLQQRAPLIAKHAVDPIDGIYMASRPYTSRLGIAVADRVHSPRAKLVARWAVAYSTSMPALFVLALGLAGLFACLCQFILLRALQKQVPGLTDQVANFTGAVVRKVDAASMQWANGTNAAIAAENARFNEEIFGWVNTSTTAVNATLNKFVDETMSLLNASFGGTPLYTPIKEVFNCLVGLKVAGIQSGLTWVHDNAHVSFPTLGNDTLSLTALSKNSDSTSDDNFLANPESASRDDISNAVLRVTDLIAAAIRQEAIISTCILLVWLIIVLIGIGRAIMMLSSQDKVRGEAGNEYNIPRGYNPTVPEHFGAEPKIPRPQSAAPPYVPREDVDPDVNTHSPYTLNPHPFPRKDDTRRESASSAWPFQRNLTGGAQHNNEKSGFI</sequence>
<dbReference type="OrthoDB" id="5356111at2759"/>
<keyword evidence="4 10" id="KW-1003">Cell membrane</keyword>
<keyword evidence="5 10" id="KW-0812">Transmembrane</keyword>
<dbReference type="GO" id="GO:0032220">
    <property type="term" value="P:plasma membrane fusion involved in cytogamy"/>
    <property type="evidence" value="ECO:0007669"/>
    <property type="project" value="TreeGrafter"/>
</dbReference>
<feature type="compositionally biased region" description="Basic and acidic residues" evidence="11">
    <location>
        <begin position="701"/>
        <end position="710"/>
    </location>
</feature>
<evidence type="ECO:0000256" key="9">
    <source>
        <dbReference type="ARBA" id="ARBA00023180"/>
    </source>
</evidence>
<dbReference type="EMBL" id="ML996687">
    <property type="protein sequence ID" value="KAF2405026.1"/>
    <property type="molecule type" value="Genomic_DNA"/>
</dbReference>
<keyword evidence="7 10" id="KW-1133">Transmembrane helix</keyword>
<evidence type="ECO:0000256" key="10">
    <source>
        <dbReference type="RuleBase" id="RU366035"/>
    </source>
</evidence>
<dbReference type="GO" id="GO:0043332">
    <property type="term" value="C:mating projection tip"/>
    <property type="evidence" value="ECO:0007669"/>
    <property type="project" value="UniProtKB-UniRule"/>
</dbReference>
<name>A0A6G1IA86_9PEZI</name>
<evidence type="ECO:0000256" key="5">
    <source>
        <dbReference type="ARBA" id="ARBA00022692"/>
    </source>
</evidence>
<evidence type="ECO:0000256" key="1">
    <source>
        <dbReference type="ARBA" id="ARBA00002512"/>
    </source>
</evidence>
<feature type="compositionally biased region" description="Polar residues" evidence="11">
    <location>
        <begin position="1"/>
        <end position="12"/>
    </location>
</feature>
<keyword evidence="9" id="KW-0325">Glycoprotein</keyword>
<proteinExistence type="inferred from homology"/>